<dbReference type="Proteomes" id="UP000467252">
    <property type="component" value="Chromosome"/>
</dbReference>
<evidence type="ECO:0000313" key="2">
    <source>
        <dbReference type="Proteomes" id="UP000467252"/>
    </source>
</evidence>
<organism evidence="1 2">
    <name type="scientific">Mycolicibacterium pulveris</name>
    <name type="common">Mycobacterium pulveris</name>
    <dbReference type="NCBI Taxonomy" id="36813"/>
    <lineage>
        <taxon>Bacteria</taxon>
        <taxon>Bacillati</taxon>
        <taxon>Actinomycetota</taxon>
        <taxon>Actinomycetes</taxon>
        <taxon>Mycobacteriales</taxon>
        <taxon>Mycobacteriaceae</taxon>
        <taxon>Mycolicibacterium</taxon>
    </lineage>
</organism>
<protein>
    <submittedName>
        <fullName evidence="1">Uncharacterized protein</fullName>
    </submittedName>
</protein>
<accession>A0A7I7UTV8</accession>
<keyword evidence="2" id="KW-1185">Reference proteome</keyword>
<dbReference type="EMBL" id="AP022599">
    <property type="protein sequence ID" value="BBY84151.1"/>
    <property type="molecule type" value="Genomic_DNA"/>
</dbReference>
<gene>
    <name evidence="1" type="ORF">MPUL_53090</name>
</gene>
<sequence>MTLIEVEPQPRVDTLVRLPGGGEARRTDYTGTVWFHGKP</sequence>
<name>A0A7I7UTV8_MYCPV</name>
<dbReference type="AlphaFoldDB" id="A0A7I7UTV8"/>
<evidence type="ECO:0000313" key="1">
    <source>
        <dbReference type="EMBL" id="BBY84151.1"/>
    </source>
</evidence>
<reference evidence="1 2" key="1">
    <citation type="journal article" date="2019" name="Emerg. Microbes Infect.">
        <title>Comprehensive subspecies identification of 175 nontuberculous mycobacteria species based on 7547 genomic profiles.</title>
        <authorList>
            <person name="Matsumoto Y."/>
            <person name="Kinjo T."/>
            <person name="Motooka D."/>
            <person name="Nabeya D."/>
            <person name="Jung N."/>
            <person name="Uechi K."/>
            <person name="Horii T."/>
            <person name="Iida T."/>
            <person name="Fujita J."/>
            <person name="Nakamura S."/>
        </authorList>
    </citation>
    <scope>NUCLEOTIDE SEQUENCE [LARGE SCALE GENOMIC DNA]</scope>
    <source>
        <strain evidence="1 2">JCM 6370</strain>
    </source>
</reference>
<proteinExistence type="predicted"/>